<gene>
    <name evidence="4" type="ORF">KUM34_028910</name>
</gene>
<dbReference type="Pfam" id="PF13561">
    <property type="entry name" value="adh_short_C2"/>
    <property type="match status" value="1"/>
</dbReference>
<dbReference type="FunFam" id="3.40.50.720:FF:000173">
    <property type="entry name" value="3-oxoacyl-[acyl-carrier protein] reductase"/>
    <property type="match status" value="1"/>
</dbReference>
<accession>A0AA46X405</accession>
<dbReference type="PRINTS" id="PR00081">
    <property type="entry name" value="GDHRDH"/>
</dbReference>
<dbReference type="Gene3D" id="3.40.50.720">
    <property type="entry name" value="NAD(P)-binding Rossmann-like Domain"/>
    <property type="match status" value="1"/>
</dbReference>
<dbReference type="Pfam" id="PF00106">
    <property type="entry name" value="adh_short"/>
    <property type="match status" value="1"/>
</dbReference>
<name>A0AA46X405_RHORH</name>
<dbReference type="GO" id="GO:0016616">
    <property type="term" value="F:oxidoreductase activity, acting on the CH-OH group of donors, NAD or NADP as acceptor"/>
    <property type="evidence" value="ECO:0007669"/>
    <property type="project" value="TreeGrafter"/>
</dbReference>
<geneLocation type="plasmid" evidence="4 5">
    <name>pGD02.2.2</name>
</geneLocation>
<reference evidence="4 5" key="1">
    <citation type="journal article" date="2021" name="Front. Microbiol.">
        <title>Bacterial Transformation of Aromatic Monomers in Softwood Black Liquor.</title>
        <authorList>
            <person name="Navas L.E."/>
            <person name="Dexter G."/>
            <person name="Liu J."/>
            <person name="Levy-Booth D."/>
            <person name="Cho M."/>
            <person name="Jang S.K."/>
            <person name="Mansfield S.D."/>
            <person name="Renneckar S."/>
            <person name="Mohn W.W."/>
            <person name="Eltis L.D."/>
        </authorList>
    </citation>
    <scope>NUCLEOTIDE SEQUENCE [LARGE SCALE GENOMIC DNA]</scope>
    <source>
        <strain evidence="4 5">GD02</strain>
    </source>
</reference>
<evidence type="ECO:0000313" key="4">
    <source>
        <dbReference type="EMBL" id="UZF48404.1"/>
    </source>
</evidence>
<keyword evidence="4" id="KW-0614">Plasmid</keyword>
<dbReference type="AlphaFoldDB" id="A0AA46X405"/>
<dbReference type="PRINTS" id="PR00080">
    <property type="entry name" value="SDRFAMILY"/>
</dbReference>
<dbReference type="PANTHER" id="PTHR42760">
    <property type="entry name" value="SHORT-CHAIN DEHYDROGENASES/REDUCTASES FAMILY MEMBER"/>
    <property type="match status" value="1"/>
</dbReference>
<organism evidence="4 5">
    <name type="scientific">Rhodococcus rhodochrous</name>
    <dbReference type="NCBI Taxonomy" id="1829"/>
    <lineage>
        <taxon>Bacteria</taxon>
        <taxon>Bacillati</taxon>
        <taxon>Actinomycetota</taxon>
        <taxon>Actinomycetes</taxon>
        <taxon>Mycobacteriales</taxon>
        <taxon>Nocardiaceae</taxon>
        <taxon>Rhodococcus</taxon>
    </lineage>
</organism>
<evidence type="ECO:0000256" key="2">
    <source>
        <dbReference type="ARBA" id="ARBA00023002"/>
    </source>
</evidence>
<protein>
    <submittedName>
        <fullName evidence="4">SDR family oxidoreductase</fullName>
    </submittedName>
</protein>
<dbReference type="Proteomes" id="UP001162740">
    <property type="component" value="Plasmid pGD02.2.2"/>
</dbReference>
<evidence type="ECO:0000313" key="5">
    <source>
        <dbReference type="Proteomes" id="UP001162740"/>
    </source>
</evidence>
<proteinExistence type="inferred from homology"/>
<evidence type="ECO:0000256" key="3">
    <source>
        <dbReference type="RuleBase" id="RU000363"/>
    </source>
</evidence>
<dbReference type="PANTHER" id="PTHR42760:SF133">
    <property type="entry name" value="3-OXOACYL-[ACYL-CARRIER-PROTEIN] REDUCTASE"/>
    <property type="match status" value="1"/>
</dbReference>
<comment type="similarity">
    <text evidence="1 3">Belongs to the short-chain dehydrogenases/reductases (SDR) family.</text>
</comment>
<dbReference type="InterPro" id="IPR036291">
    <property type="entry name" value="NAD(P)-bd_dom_sf"/>
</dbReference>
<dbReference type="SUPFAM" id="SSF51735">
    <property type="entry name" value="NAD(P)-binding Rossmann-fold domains"/>
    <property type="match status" value="1"/>
</dbReference>
<dbReference type="EMBL" id="CP083976">
    <property type="protein sequence ID" value="UZF48404.1"/>
    <property type="molecule type" value="Genomic_DNA"/>
</dbReference>
<keyword evidence="2" id="KW-0560">Oxidoreductase</keyword>
<sequence length="269" mass="28132">MKLAGKIAFITGAGSGIGAATARLFAENGATVIGADISEANIKEVFADIPTGEGIVLDVSDSAAVREAFERVADRYEALHVLVNGAGINAPTREENERLVNVNVEVFEARKRGETLHPDFLSGVTDEHFDRVLAVNLKGPFYTIREAAPLMKRSGGGSIVNISSVSALVGTPMPLYYPASKAGVLGMTRAAAGELAPHNIRVNAVAPGAVDTPLLRAQPDEIVASIAGIQPIPSIAQPEDLAATMLFLASDDSKYYTGQTLSPSGGLYM</sequence>
<evidence type="ECO:0000256" key="1">
    <source>
        <dbReference type="ARBA" id="ARBA00006484"/>
    </source>
</evidence>
<dbReference type="InterPro" id="IPR002347">
    <property type="entry name" value="SDR_fam"/>
</dbReference>
<dbReference type="RefSeq" id="WP_229582909.1">
    <property type="nucleotide sequence ID" value="NZ_CP083976.1"/>
</dbReference>